<keyword evidence="1" id="KW-0315">Glutamine amidotransferase</keyword>
<protein>
    <submittedName>
        <fullName evidence="1">Type 1 glutamine amidotransferase</fullName>
    </submittedName>
</protein>
<proteinExistence type="predicted"/>
<organism evidence="1 2">
    <name type="scientific">Actinomyces bouchesdurhonensis</name>
    <dbReference type="NCBI Taxonomy" id="1852361"/>
    <lineage>
        <taxon>Bacteria</taxon>
        <taxon>Bacillati</taxon>
        <taxon>Actinomycetota</taxon>
        <taxon>Actinomycetes</taxon>
        <taxon>Actinomycetales</taxon>
        <taxon>Actinomycetaceae</taxon>
        <taxon>Actinomyces</taxon>
    </lineage>
</organism>
<dbReference type="AlphaFoldDB" id="A0A929RPG8"/>
<dbReference type="EMBL" id="JABZGF010000061">
    <property type="protein sequence ID" value="MBF0966189.1"/>
    <property type="molecule type" value="Genomic_DNA"/>
</dbReference>
<accession>A0A929RPG8</accession>
<reference evidence="1" key="1">
    <citation type="submission" date="2020-04" db="EMBL/GenBank/DDBJ databases">
        <title>Deep metagenomics examines the oral microbiome during advanced dental caries in children, revealing novel taxa and co-occurrences with host molecules.</title>
        <authorList>
            <person name="Baker J.L."/>
            <person name="Morton J.T."/>
            <person name="Dinis M."/>
            <person name="Alvarez R."/>
            <person name="Tran N.C."/>
            <person name="Knight R."/>
            <person name="Edlund A."/>
        </authorList>
    </citation>
    <scope>NUCLEOTIDE SEQUENCE</scope>
    <source>
        <strain evidence="1">JCVI_30_bin.13</strain>
    </source>
</reference>
<evidence type="ECO:0000313" key="1">
    <source>
        <dbReference type="EMBL" id="MBF0966189.1"/>
    </source>
</evidence>
<name>A0A929RPG8_9ACTO</name>
<dbReference type="Proteomes" id="UP000759246">
    <property type="component" value="Unassembled WGS sequence"/>
</dbReference>
<dbReference type="Gene3D" id="3.40.50.880">
    <property type="match status" value="1"/>
</dbReference>
<dbReference type="SUPFAM" id="SSF52317">
    <property type="entry name" value="Class I glutamine amidotransferase-like"/>
    <property type="match status" value="1"/>
</dbReference>
<comment type="caution">
    <text evidence="1">The sequence shown here is derived from an EMBL/GenBank/DDBJ whole genome shotgun (WGS) entry which is preliminary data.</text>
</comment>
<dbReference type="InterPro" id="IPR029062">
    <property type="entry name" value="Class_I_gatase-like"/>
</dbReference>
<feature type="non-terminal residue" evidence="1">
    <location>
        <position position="73"/>
    </location>
</feature>
<sequence length="73" mass="8127">MSVLVIQNDPIVPVGQLSAFLGGHEVVRAWENTKYLHDQAVATLPDALILLGGRANAYDDEAWPWLEDERELV</sequence>
<evidence type="ECO:0000313" key="2">
    <source>
        <dbReference type="Proteomes" id="UP000759246"/>
    </source>
</evidence>
<gene>
    <name evidence="1" type="ORF">HXK09_03310</name>
</gene>